<evidence type="ECO:0000259" key="7">
    <source>
        <dbReference type="Pfam" id="PF02897"/>
    </source>
</evidence>
<keyword evidence="4" id="KW-0720">Serine protease</keyword>
<dbReference type="GO" id="GO:0004252">
    <property type="term" value="F:serine-type endopeptidase activity"/>
    <property type="evidence" value="ECO:0007669"/>
    <property type="project" value="InterPro"/>
</dbReference>
<reference evidence="9 10" key="1">
    <citation type="submission" date="2015-08" db="EMBL/GenBank/DDBJ databases">
        <title>Draft Genome Sequences of Vibrio parahaemolyticus Strains.</title>
        <authorList>
            <person name="Gonzalez-Escalona N."/>
            <person name="DePaola A."/>
        </authorList>
    </citation>
    <scope>NUCLEOTIDE SEQUENCE [LARGE SCALE GENOMIC DNA]</scope>
    <source>
        <strain evidence="9 10">CFSAN001621</strain>
    </source>
</reference>
<dbReference type="Proteomes" id="UP000191946">
    <property type="component" value="Unassembled WGS sequence"/>
</dbReference>
<reference evidence="8" key="2">
    <citation type="submission" date="2017-09" db="EMBL/GenBank/DDBJ databases">
        <authorList>
            <person name="Ehlers B."/>
            <person name="Leendertz F.H."/>
        </authorList>
    </citation>
    <scope>NUCLEOTIDE SEQUENCE</scope>
    <source>
        <strain evidence="8">MAVP-26</strain>
    </source>
</reference>
<dbReference type="Pfam" id="PF00326">
    <property type="entry name" value="Peptidase_S9"/>
    <property type="match status" value="1"/>
</dbReference>
<dbReference type="EMBL" id="CP023247">
    <property type="protein sequence ID" value="ASZ50348.1"/>
    <property type="molecule type" value="Genomic_DNA"/>
</dbReference>
<dbReference type="Gene3D" id="2.130.10.120">
    <property type="entry name" value="Prolyl oligopeptidase, N-terminal domain"/>
    <property type="match status" value="1"/>
</dbReference>
<accession>A0A249W0W0</accession>
<sequence length="666" mass="75119">MKFTHVFLGLIVTSSFGATAADDFNWLRDDARKDERVLTYLTQQNRKTEQYQKSYQALTQDLLAQWETMVADKGEQPWSIVNGREWTLTRRDGRYVLLSRASQHAPENAVFDFAERQSAHQYYQLGQWQVSGDKLLFTEDIDGSEQYRAVVVDLLSGQSSELATHVDSGALLSKNGKMAYLVAKDKRTQRPHQILRISTESLAKTVVWNEYKSDWLLSFYRAADSRYAVLQSNNESTTEQKLVDLETGTVTDSLRVPEVGVEYYADVAKGHVYLNSNLEGKFALYQAELTPLSATWQRFTNPSEPLEQFYLYDAGVVALSKPNNVSTLTVYSYQGQEKVILPLEHDGNVAWLSTLGDFESNKIRIRSMSMTTPPQWEEFDVKTLTKSLYSQDAYQDFDSQHYVSQRIFIKHDGVSVPVSLAYRKDKLHAQSPVMIYGYGAYGFTMKPYFMPQVISLLDQGVIYAIAHVRGGGYFGDEWHEQGRGVRKANSIGDFVAAAKTLKTFERGNREVFAIGSSAGGTLVAGAVNRDPKLFSGVVLKVPFVDVVASMSDTSLPLTTQQYGEWGNPTKSEQLALMKAYDPILNIHKDAYPPMLVQVGLIDQRVPYWEGAKYLAKVSELSEHTGPYLLQTDFNSGHQMDPRQAQEQQAKEYAFLLSLINTSKAEQ</sequence>
<evidence type="ECO:0000256" key="3">
    <source>
        <dbReference type="ARBA" id="ARBA00022801"/>
    </source>
</evidence>
<keyword evidence="2" id="KW-0645">Protease</keyword>
<name>A0A249W0W0_VIBPH</name>
<evidence type="ECO:0000313" key="9">
    <source>
        <dbReference type="EMBL" id="OQJ97134.1"/>
    </source>
</evidence>
<evidence type="ECO:0000259" key="6">
    <source>
        <dbReference type="Pfam" id="PF00326"/>
    </source>
</evidence>
<dbReference type="GO" id="GO:0006508">
    <property type="term" value="P:proteolysis"/>
    <property type="evidence" value="ECO:0007669"/>
    <property type="project" value="UniProtKB-KW"/>
</dbReference>
<keyword evidence="5" id="KW-0732">Signal</keyword>
<dbReference type="SUPFAM" id="SSF50993">
    <property type="entry name" value="Peptidase/esterase 'gauge' domain"/>
    <property type="match status" value="1"/>
</dbReference>
<dbReference type="InterPro" id="IPR029058">
    <property type="entry name" value="AB_hydrolase_fold"/>
</dbReference>
<dbReference type="InterPro" id="IPR023302">
    <property type="entry name" value="Pept_S9A_N"/>
</dbReference>
<feature type="domain" description="Peptidase S9A N-terminal" evidence="7">
    <location>
        <begin position="13"/>
        <end position="391"/>
    </location>
</feature>
<evidence type="ECO:0000313" key="10">
    <source>
        <dbReference type="Proteomes" id="UP000191946"/>
    </source>
</evidence>
<feature type="domain" description="Peptidase S9 prolyl oligopeptidase catalytic" evidence="6">
    <location>
        <begin position="449"/>
        <end position="660"/>
    </location>
</feature>
<dbReference type="Gene3D" id="3.40.50.1820">
    <property type="entry name" value="alpha/beta hydrolase"/>
    <property type="match status" value="1"/>
</dbReference>
<dbReference type="EMBL" id="LHQV01000020">
    <property type="protein sequence ID" value="OQJ97134.1"/>
    <property type="molecule type" value="Genomic_DNA"/>
</dbReference>
<dbReference type="PANTHER" id="PTHR11757:SF19">
    <property type="entry name" value="PROLYL ENDOPEPTIDASE-LIKE"/>
    <property type="match status" value="1"/>
</dbReference>
<organism evidence="8">
    <name type="scientific">Vibrio parahaemolyticus</name>
    <dbReference type="NCBI Taxonomy" id="670"/>
    <lineage>
        <taxon>Bacteria</taxon>
        <taxon>Pseudomonadati</taxon>
        <taxon>Pseudomonadota</taxon>
        <taxon>Gammaproteobacteria</taxon>
        <taxon>Vibrionales</taxon>
        <taxon>Vibrionaceae</taxon>
        <taxon>Vibrio</taxon>
    </lineage>
</organism>
<dbReference type="RefSeq" id="WP_005499753.1">
    <property type="nucleotide sequence ID" value="NZ_CP023247.2"/>
</dbReference>
<dbReference type="AlphaFoldDB" id="A0A249W0W0"/>
<keyword evidence="10" id="KW-1185">Reference proteome</keyword>
<protein>
    <submittedName>
        <fullName evidence="9">Peptidase S9</fullName>
    </submittedName>
    <submittedName>
        <fullName evidence="8">S9 family peptidase</fullName>
    </submittedName>
</protein>
<dbReference type="InterPro" id="IPR002470">
    <property type="entry name" value="Peptidase_S9A"/>
</dbReference>
<dbReference type="Pfam" id="PF02897">
    <property type="entry name" value="Peptidase_S9_N"/>
    <property type="match status" value="1"/>
</dbReference>
<evidence type="ECO:0000313" key="8">
    <source>
        <dbReference type="EMBL" id="ASZ50348.1"/>
    </source>
</evidence>
<keyword evidence="3" id="KW-0378">Hydrolase</keyword>
<evidence type="ECO:0000256" key="5">
    <source>
        <dbReference type="SAM" id="SignalP"/>
    </source>
</evidence>
<dbReference type="PRINTS" id="PR00862">
    <property type="entry name" value="PROLIGOPTASE"/>
</dbReference>
<dbReference type="PANTHER" id="PTHR11757">
    <property type="entry name" value="PROTEASE FAMILY S9A OLIGOPEPTIDASE"/>
    <property type="match status" value="1"/>
</dbReference>
<feature type="signal peptide" evidence="5">
    <location>
        <begin position="1"/>
        <end position="20"/>
    </location>
</feature>
<dbReference type="InterPro" id="IPR001375">
    <property type="entry name" value="Peptidase_S9_cat"/>
</dbReference>
<gene>
    <name evidence="9" type="ORF">AKG60_19865</name>
    <name evidence="8" type="ORF">YA91_07140</name>
</gene>
<evidence type="ECO:0000256" key="1">
    <source>
        <dbReference type="ARBA" id="ARBA00005228"/>
    </source>
</evidence>
<dbReference type="InterPro" id="IPR051543">
    <property type="entry name" value="Serine_Peptidase_S9A"/>
</dbReference>
<evidence type="ECO:0000256" key="4">
    <source>
        <dbReference type="ARBA" id="ARBA00022825"/>
    </source>
</evidence>
<evidence type="ECO:0000256" key="2">
    <source>
        <dbReference type="ARBA" id="ARBA00022670"/>
    </source>
</evidence>
<feature type="chain" id="PRO_5044570417" evidence="5">
    <location>
        <begin position="21"/>
        <end position="666"/>
    </location>
</feature>
<comment type="similarity">
    <text evidence="1">Belongs to the peptidase S9A family.</text>
</comment>
<dbReference type="SUPFAM" id="SSF53474">
    <property type="entry name" value="alpha/beta-Hydrolases"/>
    <property type="match status" value="1"/>
</dbReference>
<proteinExistence type="inferred from homology"/>